<proteinExistence type="predicted"/>
<protein>
    <submittedName>
        <fullName evidence="1">Uncharacterized protein</fullName>
    </submittedName>
</protein>
<dbReference type="RefSeq" id="WP_168881054.1">
    <property type="nucleotide sequence ID" value="NZ_JABAIL010000001.1"/>
</dbReference>
<evidence type="ECO:0000313" key="2">
    <source>
        <dbReference type="Proteomes" id="UP000585050"/>
    </source>
</evidence>
<sequence length="117" mass="13656">MSQVNTDILSTQLDFKWSLKFKSGLVHAATFAFRVLSNDPLVSRVKTEKIHRELLTNSTFRRTFGIEDVNHDELVVYSTNISSSTQELDRKMHQFQRWVRQAQRDANIIIEKFSPTI</sequence>
<dbReference type="EMBL" id="JABAIL010000001">
    <property type="protein sequence ID" value="NLR90352.1"/>
    <property type="molecule type" value="Genomic_DNA"/>
</dbReference>
<keyword evidence="2" id="KW-1185">Reference proteome</keyword>
<evidence type="ECO:0000313" key="1">
    <source>
        <dbReference type="EMBL" id="NLR90352.1"/>
    </source>
</evidence>
<comment type="caution">
    <text evidence="1">The sequence shown here is derived from an EMBL/GenBank/DDBJ whole genome shotgun (WGS) entry which is preliminary data.</text>
</comment>
<name>A0A7X8SHQ4_9BACT</name>
<reference evidence="1 2" key="1">
    <citation type="submission" date="2020-04" db="EMBL/GenBank/DDBJ databases">
        <title>Flammeovirga sp. SR4, a novel species isolated from seawater.</title>
        <authorList>
            <person name="Wang X."/>
        </authorList>
    </citation>
    <scope>NUCLEOTIDE SEQUENCE [LARGE SCALE GENOMIC DNA]</scope>
    <source>
        <strain evidence="1 2">SR4</strain>
    </source>
</reference>
<dbReference type="AlphaFoldDB" id="A0A7X8SHQ4"/>
<organism evidence="1 2">
    <name type="scientific">Flammeovirga agarivorans</name>
    <dbReference type="NCBI Taxonomy" id="2726742"/>
    <lineage>
        <taxon>Bacteria</taxon>
        <taxon>Pseudomonadati</taxon>
        <taxon>Bacteroidota</taxon>
        <taxon>Cytophagia</taxon>
        <taxon>Cytophagales</taxon>
        <taxon>Flammeovirgaceae</taxon>
        <taxon>Flammeovirga</taxon>
    </lineage>
</organism>
<dbReference type="Proteomes" id="UP000585050">
    <property type="component" value="Unassembled WGS sequence"/>
</dbReference>
<gene>
    <name evidence="1" type="ORF">HGP29_04005</name>
</gene>
<accession>A0A7X8SHQ4</accession>